<keyword evidence="1" id="KW-0472">Membrane</keyword>
<organism evidence="2 3">
    <name type="scientific">Gracilimonas mengyeensis</name>
    <dbReference type="NCBI Taxonomy" id="1302730"/>
    <lineage>
        <taxon>Bacteria</taxon>
        <taxon>Pseudomonadati</taxon>
        <taxon>Balneolota</taxon>
        <taxon>Balneolia</taxon>
        <taxon>Balneolales</taxon>
        <taxon>Balneolaceae</taxon>
        <taxon>Gracilimonas</taxon>
    </lineage>
</organism>
<protein>
    <submittedName>
        <fullName evidence="2">Uncharacterized protein</fullName>
    </submittedName>
</protein>
<keyword evidence="1" id="KW-0812">Transmembrane</keyword>
<evidence type="ECO:0000313" key="3">
    <source>
        <dbReference type="Proteomes" id="UP000317557"/>
    </source>
</evidence>
<reference evidence="2 3" key="1">
    <citation type="submission" date="2017-05" db="EMBL/GenBank/DDBJ databases">
        <authorList>
            <person name="Varghese N."/>
            <person name="Submissions S."/>
        </authorList>
    </citation>
    <scope>NUCLEOTIDE SEQUENCE [LARGE SCALE GENOMIC DNA]</scope>
    <source>
        <strain evidence="2 3">DSM 21985</strain>
    </source>
</reference>
<name>A0A521BWW2_9BACT</name>
<evidence type="ECO:0000256" key="1">
    <source>
        <dbReference type="SAM" id="Phobius"/>
    </source>
</evidence>
<proteinExistence type="predicted"/>
<feature type="transmembrane region" description="Helical" evidence="1">
    <location>
        <begin position="49"/>
        <end position="66"/>
    </location>
</feature>
<sequence length="152" mass="16934">MKGSQILQEGITNWKLRLVLSALLCLMGLGALISMVLGLFVELSVMDKSIVGIAIFMVGTPVYLISSKLGNIDQYTIAGFLNEELQEVEGDAEVLVKSESELNEDEISRRKQLEAFFDEHPLHTFLPDKPVKQAWILFTLSFIGSVAVWFIS</sequence>
<dbReference type="AlphaFoldDB" id="A0A521BWW2"/>
<dbReference type="EMBL" id="FXTP01000003">
    <property type="protein sequence ID" value="SMO51565.1"/>
    <property type="molecule type" value="Genomic_DNA"/>
</dbReference>
<gene>
    <name evidence="2" type="ORF">SAMN06265219_103162</name>
</gene>
<dbReference type="OrthoDB" id="1524382at2"/>
<evidence type="ECO:0000313" key="2">
    <source>
        <dbReference type="EMBL" id="SMO51565.1"/>
    </source>
</evidence>
<dbReference type="Proteomes" id="UP000317557">
    <property type="component" value="Unassembled WGS sequence"/>
</dbReference>
<keyword evidence="1" id="KW-1133">Transmembrane helix</keyword>
<accession>A0A521BWW2</accession>
<feature type="transmembrane region" description="Helical" evidence="1">
    <location>
        <begin position="134"/>
        <end position="151"/>
    </location>
</feature>
<dbReference type="RefSeq" id="WP_142453580.1">
    <property type="nucleotide sequence ID" value="NZ_FXTP01000003.1"/>
</dbReference>
<feature type="transmembrane region" description="Helical" evidence="1">
    <location>
        <begin position="20"/>
        <end position="43"/>
    </location>
</feature>
<keyword evidence="3" id="KW-1185">Reference proteome</keyword>